<feature type="transmembrane region" description="Helical" evidence="10">
    <location>
        <begin position="565"/>
        <end position="585"/>
    </location>
</feature>
<dbReference type="InterPro" id="IPR046806">
    <property type="entry name" value="MrpA_C/MbhE"/>
</dbReference>
<dbReference type="STRING" id="926569.ANT_06030"/>
<feature type="transmembrane region" description="Helical" evidence="10">
    <location>
        <begin position="28"/>
        <end position="47"/>
    </location>
</feature>
<dbReference type="Pfam" id="PF20501">
    <property type="entry name" value="MbhE"/>
    <property type="match status" value="1"/>
</dbReference>
<dbReference type="eggNOG" id="COG2111">
    <property type="taxonomic scope" value="Bacteria"/>
</dbReference>
<feature type="transmembrane region" description="Helical" evidence="10">
    <location>
        <begin position="597"/>
        <end position="614"/>
    </location>
</feature>
<dbReference type="InterPro" id="IPR001516">
    <property type="entry name" value="Proton_antipo_N"/>
</dbReference>
<feature type="transmembrane region" description="Helical" evidence="10">
    <location>
        <begin position="621"/>
        <end position="640"/>
    </location>
</feature>
<gene>
    <name evidence="15" type="primary">mrpA</name>
    <name evidence="15" type="ordered locus">ANT_06030</name>
</gene>
<protein>
    <submittedName>
        <fullName evidence="15">Na(+)/H(+) antiporter subunit A</fullName>
    </submittedName>
</protein>
<feature type="transmembrane region" description="Helical" evidence="10">
    <location>
        <begin position="452"/>
        <end position="472"/>
    </location>
</feature>
<dbReference type="HOGENOM" id="CLU_007100_2_1_0"/>
<keyword evidence="8 10" id="KW-0472">Membrane</keyword>
<evidence type="ECO:0000313" key="16">
    <source>
        <dbReference type="Proteomes" id="UP000008922"/>
    </source>
</evidence>
<feature type="transmembrane region" description="Helical" evidence="10">
    <location>
        <begin position="78"/>
        <end position="97"/>
    </location>
</feature>
<keyword evidence="7" id="KW-0406">Ion transport</keyword>
<dbReference type="RefSeq" id="WP_013559032.1">
    <property type="nucleotide sequence ID" value="NC_014960.1"/>
</dbReference>
<evidence type="ECO:0000259" key="13">
    <source>
        <dbReference type="Pfam" id="PF13244"/>
    </source>
</evidence>
<dbReference type="InterPro" id="IPR025383">
    <property type="entry name" value="MrpA_C/MbhD"/>
</dbReference>
<evidence type="ECO:0000256" key="8">
    <source>
        <dbReference type="ARBA" id="ARBA00023136"/>
    </source>
</evidence>
<evidence type="ECO:0000256" key="10">
    <source>
        <dbReference type="SAM" id="Phobius"/>
    </source>
</evidence>
<evidence type="ECO:0000256" key="7">
    <source>
        <dbReference type="ARBA" id="ARBA00023065"/>
    </source>
</evidence>
<dbReference type="GO" id="GO:0006811">
    <property type="term" value="P:monoatomic ion transport"/>
    <property type="evidence" value="ECO:0007669"/>
    <property type="project" value="UniProtKB-KW"/>
</dbReference>
<evidence type="ECO:0000259" key="11">
    <source>
        <dbReference type="Pfam" id="PF00361"/>
    </source>
</evidence>
<dbReference type="GO" id="GO:0015297">
    <property type="term" value="F:antiporter activity"/>
    <property type="evidence" value="ECO:0007669"/>
    <property type="project" value="UniProtKB-KW"/>
</dbReference>
<evidence type="ECO:0000313" key="15">
    <source>
        <dbReference type="EMBL" id="BAJ62637.1"/>
    </source>
</evidence>
<dbReference type="PANTHER" id="PTHR43373">
    <property type="entry name" value="NA(+)/H(+) ANTIPORTER SUBUNIT"/>
    <property type="match status" value="1"/>
</dbReference>
<dbReference type="PANTHER" id="PTHR43373:SF1">
    <property type="entry name" value="NA(+)_H(+) ANTIPORTER SUBUNIT A"/>
    <property type="match status" value="1"/>
</dbReference>
<dbReference type="InParanoid" id="E8N1N2"/>
<evidence type="ECO:0000256" key="2">
    <source>
        <dbReference type="ARBA" id="ARBA00022448"/>
    </source>
</evidence>
<feature type="domain" description="MrpA C-terminal/MbhD" evidence="13">
    <location>
        <begin position="605"/>
        <end position="669"/>
    </location>
</feature>
<feature type="domain" description="MrpA C-terminal/MbhE" evidence="14">
    <location>
        <begin position="681"/>
        <end position="771"/>
    </location>
</feature>
<keyword evidence="3" id="KW-0050">Antiport</keyword>
<dbReference type="InterPro" id="IPR050616">
    <property type="entry name" value="CPA3_Na-H_Antiporter_A"/>
</dbReference>
<comment type="subcellular location">
    <subcellularLocation>
        <location evidence="1">Cell membrane</location>
        <topology evidence="1">Multi-pass membrane protein</topology>
    </subcellularLocation>
    <subcellularLocation>
        <location evidence="9">Membrane</location>
        <topology evidence="9">Multi-pass membrane protein</topology>
    </subcellularLocation>
</comment>
<evidence type="ECO:0000256" key="3">
    <source>
        <dbReference type="ARBA" id="ARBA00022449"/>
    </source>
</evidence>
<evidence type="ECO:0000256" key="9">
    <source>
        <dbReference type="RuleBase" id="RU000320"/>
    </source>
</evidence>
<evidence type="ECO:0000256" key="4">
    <source>
        <dbReference type="ARBA" id="ARBA00022475"/>
    </source>
</evidence>
<dbReference type="OrthoDB" id="9807568at2"/>
<feature type="transmembrane region" description="Helical" evidence="10">
    <location>
        <begin position="161"/>
        <end position="184"/>
    </location>
</feature>
<dbReference type="Pfam" id="PF00361">
    <property type="entry name" value="Proton_antipo_M"/>
    <property type="match status" value="1"/>
</dbReference>
<dbReference type="Pfam" id="PF00662">
    <property type="entry name" value="Proton_antipo_N"/>
    <property type="match status" value="1"/>
</dbReference>
<dbReference type="AlphaFoldDB" id="E8N1N2"/>
<dbReference type="FunCoup" id="E8N1N2">
    <property type="interactions" value="160"/>
</dbReference>
<feature type="transmembrane region" description="Helical" evidence="10">
    <location>
        <begin position="322"/>
        <end position="346"/>
    </location>
</feature>
<evidence type="ECO:0000256" key="5">
    <source>
        <dbReference type="ARBA" id="ARBA00022692"/>
    </source>
</evidence>
<feature type="transmembrane region" description="Helical" evidence="10">
    <location>
        <begin position="646"/>
        <end position="667"/>
    </location>
</feature>
<evidence type="ECO:0000259" key="14">
    <source>
        <dbReference type="Pfam" id="PF20501"/>
    </source>
</evidence>
<evidence type="ECO:0000256" key="6">
    <source>
        <dbReference type="ARBA" id="ARBA00022989"/>
    </source>
</evidence>
<feature type="transmembrane region" description="Helical" evidence="10">
    <location>
        <begin position="270"/>
        <end position="291"/>
    </location>
</feature>
<reference evidence="15 16" key="1">
    <citation type="submission" date="2010-12" db="EMBL/GenBank/DDBJ databases">
        <title>Whole genome sequence of Anaerolinea thermophila UNI-1.</title>
        <authorList>
            <person name="Narita-Yamada S."/>
            <person name="Kishi E."/>
            <person name="Watanabe Y."/>
            <person name="Takasaki K."/>
            <person name="Ankai A."/>
            <person name="Oguchi A."/>
            <person name="Fukui S."/>
            <person name="Takahashi M."/>
            <person name="Yashiro I."/>
            <person name="Hosoyama A."/>
            <person name="Sekiguchi Y."/>
            <person name="Hanada S."/>
            <person name="Fujita N."/>
        </authorList>
    </citation>
    <scope>NUCLEOTIDE SEQUENCE [LARGE SCALE GENOMIC DNA]</scope>
    <source>
        <strain evidence="16">DSM 14523 / JCM 11388 / NBRC 100420 / UNI-1</strain>
    </source>
</reference>
<feature type="transmembrane region" description="Helical" evidence="10">
    <location>
        <begin position="109"/>
        <end position="125"/>
    </location>
</feature>
<dbReference type="KEGG" id="atm:ANT_06030"/>
<dbReference type="GO" id="GO:0005886">
    <property type="term" value="C:plasma membrane"/>
    <property type="evidence" value="ECO:0007669"/>
    <property type="project" value="UniProtKB-SubCell"/>
</dbReference>
<dbReference type="PRINTS" id="PR01434">
    <property type="entry name" value="NADHDHGNASE5"/>
</dbReference>
<dbReference type="eggNOG" id="COG1009">
    <property type="taxonomic scope" value="Bacteria"/>
</dbReference>
<dbReference type="EMBL" id="AP012029">
    <property type="protein sequence ID" value="BAJ62637.1"/>
    <property type="molecule type" value="Genomic_DNA"/>
</dbReference>
<accession>E8N1N2</accession>
<feature type="transmembrane region" description="Helical" evidence="10">
    <location>
        <begin position="409"/>
        <end position="431"/>
    </location>
</feature>
<keyword evidence="2" id="KW-0813">Transport</keyword>
<sequence length="775" mass="83399">MEFALLLLTGFLLTFTAPWMRRFLREWSLPFFLAYPLAALALLWNASELIQKQSAVEVSIPWVSSLGVNLSLRIDGLGWLFGMLISGIGALVVLYAHGYLHHHPQENRFYGFLFLFMTAMLGVVWSEDIFLLFIFWELTSISSFLLIGLEHHEEKARKAALQALLVTAGGGLALLAGLVGLALITGSNRLSVINSQGNWIVQSRLSLPVLLLILAGAFTKSAQFPFHFWLPGAMAAPTPVSAYLHSATMVKAGVYLLARLTPALGGTPAWHTLLTLFGLATLLAGAMLALAQTDLKRLLAYTTVASLGTMMFLIGLGDSLAIKSAMALILAHALYKGALFFVAGGIDHSTHTRDINRLNALAGKMPLTALAAALAGISMLGIPPALGFISKELIYEASLESASGGNTLIVLIALAELTAVGLWVAFLPFWTKSGEKTAEAHGEDVFLWLPPLILALISLTLGLLPSVASKALVQPAVEAALLKSTPVKLSLWHGWTPMLALSALTLGIGAVLGFSRTRYQHAVQTILQALSPISPERGYERGLAGLKRFATVQTNFLQNGYFRRYLLTTILFGMVLVGAILIQSLPLPWASFTPPRFYEIILVGLILTGVFAVTRTSSRMAAAALLGMIGFTIALIYLLYSAPDLAMVQFTIETLSVILFVLVIYRLPQFTRTRGGRTAVLDVLVSVAAGVLVTVLVLSISAVPHDSLVTPFYAENSLKLAQGKNVVNVILVDFRGFDTLGEITVLALAGIGVFALLKLSGKSEAIRTPEKEEAE</sequence>
<feature type="domain" description="NADH:quinone oxidoreductase/Mrp antiporter transmembrane" evidence="11">
    <location>
        <begin position="126"/>
        <end position="403"/>
    </location>
</feature>
<feature type="transmembrane region" description="Helical" evidence="10">
    <location>
        <begin position="739"/>
        <end position="757"/>
    </location>
</feature>
<feature type="transmembrane region" description="Helical" evidence="10">
    <location>
        <begin position="679"/>
        <end position="703"/>
    </location>
</feature>
<dbReference type="Proteomes" id="UP000008922">
    <property type="component" value="Chromosome"/>
</dbReference>
<feature type="domain" description="NADH-Ubiquinone oxidoreductase (complex I) chain 5 N-terminal" evidence="12">
    <location>
        <begin position="63"/>
        <end position="110"/>
    </location>
</feature>
<evidence type="ECO:0000259" key="12">
    <source>
        <dbReference type="Pfam" id="PF00662"/>
    </source>
</evidence>
<feature type="transmembrane region" description="Helical" evidence="10">
    <location>
        <begin position="367"/>
        <end position="389"/>
    </location>
</feature>
<dbReference type="InterPro" id="IPR001750">
    <property type="entry name" value="ND/Mrp_TM"/>
</dbReference>
<organism evidence="15 16">
    <name type="scientific">Anaerolinea thermophila (strain DSM 14523 / JCM 11388 / NBRC 100420 / UNI-1)</name>
    <dbReference type="NCBI Taxonomy" id="926569"/>
    <lineage>
        <taxon>Bacteria</taxon>
        <taxon>Bacillati</taxon>
        <taxon>Chloroflexota</taxon>
        <taxon>Anaerolineae</taxon>
        <taxon>Anaerolineales</taxon>
        <taxon>Anaerolineaceae</taxon>
        <taxon>Anaerolinea</taxon>
    </lineage>
</organism>
<feature type="transmembrane region" description="Helical" evidence="10">
    <location>
        <begin position="492"/>
        <end position="514"/>
    </location>
</feature>
<evidence type="ECO:0000256" key="1">
    <source>
        <dbReference type="ARBA" id="ARBA00004651"/>
    </source>
</evidence>
<name>E8N1N2_ANATU</name>
<keyword evidence="5 9" id="KW-0812">Transmembrane</keyword>
<proteinExistence type="predicted"/>
<keyword evidence="16" id="KW-1185">Reference proteome</keyword>
<keyword evidence="6 10" id="KW-1133">Transmembrane helix</keyword>
<keyword evidence="4" id="KW-1003">Cell membrane</keyword>
<feature type="transmembrane region" description="Helical" evidence="10">
    <location>
        <begin position="298"/>
        <end position="316"/>
    </location>
</feature>
<feature type="transmembrane region" description="Helical" evidence="10">
    <location>
        <begin position="199"/>
        <end position="219"/>
    </location>
</feature>
<feature type="transmembrane region" description="Helical" evidence="10">
    <location>
        <begin position="131"/>
        <end position="149"/>
    </location>
</feature>
<dbReference type="Pfam" id="PF13244">
    <property type="entry name" value="MbhD"/>
    <property type="match status" value="1"/>
</dbReference>